<feature type="transmembrane region" description="Helical" evidence="6">
    <location>
        <begin position="914"/>
        <end position="940"/>
    </location>
</feature>
<feature type="transmembrane region" description="Helical" evidence="6">
    <location>
        <begin position="47"/>
        <end position="72"/>
    </location>
</feature>
<proteinExistence type="inferred from homology"/>
<evidence type="ECO:0000313" key="8">
    <source>
        <dbReference type="EMBL" id="CAI0395657.1"/>
    </source>
</evidence>
<dbReference type="NCBIfam" id="TIGR00797">
    <property type="entry name" value="matE"/>
    <property type="match status" value="2"/>
</dbReference>
<evidence type="ECO:0000256" key="4">
    <source>
        <dbReference type="ARBA" id="ARBA00022989"/>
    </source>
</evidence>
<evidence type="ECO:0000313" key="9">
    <source>
        <dbReference type="Proteomes" id="UP001154282"/>
    </source>
</evidence>
<evidence type="ECO:0000256" key="2">
    <source>
        <dbReference type="ARBA" id="ARBA00010199"/>
    </source>
</evidence>
<feature type="transmembrane region" description="Helical" evidence="6">
    <location>
        <begin position="345"/>
        <end position="366"/>
    </location>
</feature>
<dbReference type="EMBL" id="CAMGYJ010000003">
    <property type="protein sequence ID" value="CAI0395657.1"/>
    <property type="molecule type" value="Genomic_DNA"/>
</dbReference>
<feature type="transmembrane region" description="Helical" evidence="6">
    <location>
        <begin position="689"/>
        <end position="711"/>
    </location>
</feature>
<protein>
    <recommendedName>
        <fullName evidence="6">Protein DETOXIFICATION</fullName>
    </recommendedName>
    <alternativeName>
        <fullName evidence="6">Multidrug and toxic compound extrusion protein</fullName>
    </alternativeName>
</protein>
<keyword evidence="5 6" id="KW-0472">Membrane</keyword>
<evidence type="ECO:0000256" key="1">
    <source>
        <dbReference type="ARBA" id="ARBA00004141"/>
    </source>
</evidence>
<feature type="transmembrane region" description="Helical" evidence="6">
    <location>
        <begin position="126"/>
        <end position="146"/>
    </location>
</feature>
<feature type="transmembrane region" description="Helical" evidence="6">
    <location>
        <begin position="304"/>
        <end position="324"/>
    </location>
</feature>
<comment type="subcellular location">
    <subcellularLocation>
        <location evidence="1">Membrane</location>
        <topology evidence="1">Multi-pass membrane protein</topology>
    </subcellularLocation>
</comment>
<feature type="transmembrane region" description="Helical" evidence="6">
    <location>
        <begin position="84"/>
        <end position="105"/>
    </location>
</feature>
<feature type="transmembrane region" description="Helical" evidence="6">
    <location>
        <begin position="772"/>
        <end position="795"/>
    </location>
</feature>
<keyword evidence="3 6" id="KW-0812">Transmembrane</keyword>
<dbReference type="CDD" id="cd13132">
    <property type="entry name" value="MATE_eukaryotic"/>
    <property type="match status" value="2"/>
</dbReference>
<feature type="transmembrane region" description="Helical" evidence="6">
    <location>
        <begin position="514"/>
        <end position="539"/>
    </location>
</feature>
<comment type="caution">
    <text evidence="8">The sequence shown here is derived from an EMBL/GenBank/DDBJ whole genome shotgun (WGS) entry which is preliminary data.</text>
</comment>
<feature type="region of interest" description="Disordered" evidence="7">
    <location>
        <begin position="1"/>
        <end position="29"/>
    </location>
</feature>
<evidence type="ECO:0000256" key="6">
    <source>
        <dbReference type="RuleBase" id="RU004914"/>
    </source>
</evidence>
<feature type="transmembrane region" description="Helical" evidence="6">
    <location>
        <begin position="732"/>
        <end position="752"/>
    </location>
</feature>
<dbReference type="PANTHER" id="PTHR11206">
    <property type="entry name" value="MULTIDRUG RESISTANCE PROTEIN"/>
    <property type="match status" value="1"/>
</dbReference>
<keyword evidence="4 6" id="KW-1133">Transmembrane helix</keyword>
<feature type="transmembrane region" description="Helical" evidence="6">
    <location>
        <begin position="633"/>
        <end position="651"/>
    </location>
</feature>
<feature type="transmembrane region" description="Helical" evidence="6">
    <location>
        <begin position="222"/>
        <end position="244"/>
    </location>
</feature>
<feature type="transmembrane region" description="Helical" evidence="6">
    <location>
        <begin position="593"/>
        <end position="613"/>
    </location>
</feature>
<evidence type="ECO:0000256" key="3">
    <source>
        <dbReference type="ARBA" id="ARBA00022692"/>
    </source>
</evidence>
<comment type="similarity">
    <text evidence="2 6">Belongs to the multi antimicrobial extrusion (MATE) (TC 2.A.66.1) family.</text>
</comment>
<sequence length="954" mass="102947">MGSDNNTGMERRLLVSPKSRSDGGDESSAAGDGALTWSVFIQELKRLGYIAGPMVAVNLSQYLLQVISLMMVGHLGELELSSTAIAVSLSSVTGFSVLLGMSSALETLCGQAFGAGQYRIVGTQTYTAIFCLLLVCVPLSILWVYMEKILLLVGQDPAISHDAGKFQMWLIPCLFSYAMSQPIVRYLQAQSLIVPMLITAVVTLCFHVPVCWALVFRTRLQYLGAALAMCLSNWLSFATLALYFKFSPSCAKTRVPISMDLFHGIGEFFRFAIPSAVMICLEWWSFELLVLLSGLLPNPALETSVLSVCLTTIATFYSIPYGLGAAASTRVSNELGRGKPELARIAVRSVMSVAVAEALLVSITLFACRHVFGYSFSNEKEVIDYVTRMAPLICLSVIMDSLQGVLSGIARGCGWQHIGAYINLGAFYLCGIPVGVLLGFRTNMRGMGLWIGVQVGAFTQTLLLFIVTICTNWEKQASAADDDNDDAADGWVSGGGGGTAAMTSRVLLDELKRVGYLAGPMVAVNMSQYLIQFISLMMVGHLSELELSATAMAVSLFTATGGSVLIGMSSALETLCGQAYGAGQYRKLGTQTYTAVFCLLLACIPLTLLWLNMESILIFVGQDPTISHEVGKLQIWLVPSLFAYALAQPILRYLQAQSLVAPMLTTAGVTVCFHVPLCWGLVFKSGLRNVGAALAMCLSNWLSFVILALYVKCSPSCAKTRVPVSMELFRDIGVFFRYAVPSTVMICLEWWSFELVVLLSGLLPNPELETSVLSVCLNTIATLYSIPFGLGAAASTRVSNELGRGNPEAARVSVRTVMSVAAAEALLVSSSLFMSRRVFGYSFSDEKEVVDYVTKMAPLLCLSVIMDSLQGVLSGVARGCGWQHIGAYINLGAFYLCGFPVGIVLGFWTNLRGMGLWIGVLVGAVAQTVLLFVVTMCTNWEKQASNARKMIVEG</sequence>
<dbReference type="InterPro" id="IPR002528">
    <property type="entry name" value="MATE_fam"/>
</dbReference>
<dbReference type="Proteomes" id="UP001154282">
    <property type="component" value="Unassembled WGS sequence"/>
</dbReference>
<accession>A0AAV0IDG6</accession>
<dbReference type="GO" id="GO:0042910">
    <property type="term" value="F:xenobiotic transmembrane transporter activity"/>
    <property type="evidence" value="ECO:0007669"/>
    <property type="project" value="InterPro"/>
</dbReference>
<feature type="transmembrane region" description="Helical" evidence="6">
    <location>
        <begin position="447"/>
        <end position="470"/>
    </location>
</feature>
<name>A0AAV0IDG6_9ROSI</name>
<dbReference type="GO" id="GO:0016020">
    <property type="term" value="C:membrane"/>
    <property type="evidence" value="ECO:0007669"/>
    <property type="project" value="UniProtKB-SubCell"/>
</dbReference>
<evidence type="ECO:0000256" key="7">
    <source>
        <dbReference type="SAM" id="MobiDB-lite"/>
    </source>
</evidence>
<reference evidence="8" key="1">
    <citation type="submission" date="2022-08" db="EMBL/GenBank/DDBJ databases">
        <authorList>
            <person name="Gutierrez-Valencia J."/>
        </authorList>
    </citation>
    <scope>NUCLEOTIDE SEQUENCE</scope>
</reference>
<feature type="transmembrane region" description="Helical" evidence="6">
    <location>
        <begin position="888"/>
        <end position="908"/>
    </location>
</feature>
<dbReference type="GO" id="GO:1990961">
    <property type="term" value="P:xenobiotic detoxification by transmembrane export across the plasma membrane"/>
    <property type="evidence" value="ECO:0007669"/>
    <property type="project" value="InterPro"/>
</dbReference>
<feature type="compositionally biased region" description="Basic and acidic residues" evidence="7">
    <location>
        <begin position="9"/>
        <end position="23"/>
    </location>
</feature>
<feature type="transmembrane region" description="Helical" evidence="6">
    <location>
        <begin position="663"/>
        <end position="683"/>
    </location>
</feature>
<feature type="transmembrane region" description="Helical" evidence="6">
    <location>
        <begin position="418"/>
        <end position="441"/>
    </location>
</feature>
<evidence type="ECO:0000256" key="5">
    <source>
        <dbReference type="ARBA" id="ARBA00023136"/>
    </source>
</evidence>
<gene>
    <name evidence="8" type="ORF">LITE_LOCUS8794</name>
</gene>
<keyword evidence="9" id="KW-1185">Reference proteome</keyword>
<dbReference type="InterPro" id="IPR045069">
    <property type="entry name" value="MATE_euk"/>
</dbReference>
<organism evidence="8 9">
    <name type="scientific">Linum tenue</name>
    <dbReference type="NCBI Taxonomy" id="586396"/>
    <lineage>
        <taxon>Eukaryota</taxon>
        <taxon>Viridiplantae</taxon>
        <taxon>Streptophyta</taxon>
        <taxon>Embryophyta</taxon>
        <taxon>Tracheophyta</taxon>
        <taxon>Spermatophyta</taxon>
        <taxon>Magnoliopsida</taxon>
        <taxon>eudicotyledons</taxon>
        <taxon>Gunneridae</taxon>
        <taxon>Pentapetalae</taxon>
        <taxon>rosids</taxon>
        <taxon>fabids</taxon>
        <taxon>Malpighiales</taxon>
        <taxon>Linaceae</taxon>
        <taxon>Linum</taxon>
    </lineage>
</organism>
<feature type="transmembrane region" description="Helical" evidence="6">
    <location>
        <begin position="196"/>
        <end position="216"/>
    </location>
</feature>
<feature type="transmembrane region" description="Helical" evidence="6">
    <location>
        <begin position="551"/>
        <end position="572"/>
    </location>
</feature>
<dbReference type="GO" id="GO:0015297">
    <property type="term" value="F:antiporter activity"/>
    <property type="evidence" value="ECO:0007669"/>
    <property type="project" value="InterPro"/>
</dbReference>
<dbReference type="Pfam" id="PF01554">
    <property type="entry name" value="MatE"/>
    <property type="match status" value="4"/>
</dbReference>